<accession>A0AB39ZSX3</accession>
<dbReference type="GO" id="GO:0031267">
    <property type="term" value="F:small GTPase binding"/>
    <property type="evidence" value="ECO:0007669"/>
    <property type="project" value="InterPro"/>
</dbReference>
<evidence type="ECO:0000313" key="11">
    <source>
        <dbReference type="RefSeq" id="XP_016942431.2"/>
    </source>
</evidence>
<dbReference type="GO" id="GO:0005737">
    <property type="term" value="C:cytoplasm"/>
    <property type="evidence" value="ECO:0007669"/>
    <property type="project" value="UniProtKB-SubCell"/>
</dbReference>
<keyword evidence="4" id="KW-0813">Transport</keyword>
<comment type="similarity">
    <text evidence="3">Belongs to the exportin family.</text>
</comment>
<dbReference type="RefSeq" id="XP_016942431.2">
    <property type="nucleotide sequence ID" value="XM_017086942.4"/>
</dbReference>
<dbReference type="SMART" id="SM00913">
    <property type="entry name" value="IBN_N"/>
    <property type="match status" value="1"/>
</dbReference>
<keyword evidence="10" id="KW-1185">Reference proteome</keyword>
<keyword evidence="5" id="KW-0963">Cytoplasm</keyword>
<dbReference type="GeneID" id="108019177"/>
<evidence type="ECO:0000256" key="2">
    <source>
        <dbReference type="ARBA" id="ARBA00004496"/>
    </source>
</evidence>
<evidence type="ECO:0000256" key="8">
    <source>
        <dbReference type="SAM" id="MobiDB-lite"/>
    </source>
</evidence>
<dbReference type="GO" id="GO:0006611">
    <property type="term" value="P:protein export from nucleus"/>
    <property type="evidence" value="ECO:0007669"/>
    <property type="project" value="TreeGrafter"/>
</dbReference>
<dbReference type="InterPro" id="IPR044189">
    <property type="entry name" value="XPO4/7-like"/>
</dbReference>
<evidence type="ECO:0000259" key="9">
    <source>
        <dbReference type="SMART" id="SM00913"/>
    </source>
</evidence>
<dbReference type="InterPro" id="IPR057947">
    <property type="entry name" value="TPR_XPO7/RBP17"/>
</dbReference>
<evidence type="ECO:0000256" key="5">
    <source>
        <dbReference type="ARBA" id="ARBA00022490"/>
    </source>
</evidence>
<dbReference type="SUPFAM" id="SSF48371">
    <property type="entry name" value="ARM repeat"/>
    <property type="match status" value="1"/>
</dbReference>
<evidence type="ECO:0000256" key="7">
    <source>
        <dbReference type="ARBA" id="ARBA00023242"/>
    </source>
</evidence>
<dbReference type="InterPro" id="IPR001494">
    <property type="entry name" value="Importin-beta_N"/>
</dbReference>
<keyword evidence="6" id="KW-0653">Protein transport</keyword>
<dbReference type="Proteomes" id="UP001652628">
    <property type="component" value="Chromosome X"/>
</dbReference>
<dbReference type="Pfam" id="PF03810">
    <property type="entry name" value="IBN_N"/>
    <property type="match status" value="1"/>
</dbReference>
<evidence type="ECO:0000256" key="6">
    <source>
        <dbReference type="ARBA" id="ARBA00022927"/>
    </source>
</evidence>
<evidence type="ECO:0000256" key="4">
    <source>
        <dbReference type="ARBA" id="ARBA00022448"/>
    </source>
</evidence>
<name>A0AB39ZSX3_DROSZ</name>
<dbReference type="Pfam" id="PF25795">
    <property type="entry name" value="TPR_XPO7"/>
    <property type="match status" value="1"/>
</dbReference>
<dbReference type="Gene3D" id="1.25.10.10">
    <property type="entry name" value="Leucine-rich Repeat Variant"/>
    <property type="match status" value="2"/>
</dbReference>
<dbReference type="PANTHER" id="PTHR12596">
    <property type="entry name" value="EXPORTIN 4,7-RELATED"/>
    <property type="match status" value="1"/>
</dbReference>
<feature type="region of interest" description="Disordered" evidence="8">
    <location>
        <begin position="1078"/>
        <end position="1099"/>
    </location>
</feature>
<sequence length="1142" mass="130488">MDIQQLEVLCKQLYEATDISIRAEAEKALVTFVNSQDALPKCQLLLDRADSSYAQLLAASTLTKLIQGLSLEQRIDIRSYALNYLATRFNLQHFVIQALVTLLAKITKFGWFDTYKGELVFQNLLEDVKKFLQGSTEHCTIGVQILSQLVCEMNSIVELDVHLSFSKNRKIATSFRDQQLYEVFLLSCSLLITARDNSKTINFMDESQQALISHVLRLTKNCLSFDFIGSSTDESADDMNNVQIPTAWRPAFLDSNTLKLFFDLYQILPNGLASYSISCLVQMTSVRRSLFSNSERTKFLTHLVEGVRDILNSLHGLSDPDNYHEFCRLLARLKSNYQLGELIAVPCYPQAIELIAKFTVQSLHMWLFAPNSVHYLLTLWQRMVASVPYVKSPDPHLLGTYTPEVIKAYIDSRLDAVPVIVRDNLEDPLDDLCMVQQQLEQLSVIERCEYNKTCSLLVQHFDQKAHEYENLLQSPNANPIDITIHELQLTWLVYIIGSAIVGRLSVTTSDEHDTMDAELVIRVLQLMSLTDARLPQAGCEKLELAILSFLDQVRKMHSSEQAQKANVYKRLNEVFGLSDEQMLLSFINRKIITNLKFWGRSEPIITKTLMLLSDLSVHFNSVRKLARLEEVQFMLTHHTSEHFPFLGTNSTLSEMRCRTMFYTSLGRLLMFDLGEDEERFYKFLEPLTNQFESLGSVLMDTNIFPNDEAKKATIGLARDLRGLALPLNARIQYTMLFEWLYYADYLPILLRAMELWAHDPAVTTPVLKLFAELVHCRTQRLAGNVSSPMGILLFREASKLICIYGNRILHQDVPRDRLYPMRLKGIAICFLILKNSLGGNYVNCGVFKLYGDDTLDNVLNVIAKLILSIQQSDLLEYPKLSTAYYNLLNCLSQDHVSYLAALEPAAFVYILKSLTKGLAALDSAIYISCCTILDSIVSYIFKQLQMKVSTFPNKKLRSLNQENAQFLKVVEINSELLQSMMSSLLNNVLAEDCRNQWSMSRPLLVLILLYEDYYRSLKDRIICGQPMEKQQTMSQWFDDLMVGIERNVSSKNKEKFTQNLSTFRRDMVNLPKSNANLTGGGDHFATNAPSTADQNSNSENQSMVRRFRVIDQCATLDSNHVSLSPRHIRANGELEDEWWFFE</sequence>
<evidence type="ECO:0000256" key="3">
    <source>
        <dbReference type="ARBA" id="ARBA00009466"/>
    </source>
</evidence>
<protein>
    <submittedName>
        <fullName evidence="11">Ran-binding protein 16 isoform X1</fullName>
    </submittedName>
</protein>
<reference evidence="11" key="1">
    <citation type="submission" date="2025-08" db="UniProtKB">
        <authorList>
            <consortium name="RefSeq"/>
        </authorList>
    </citation>
    <scope>IDENTIFICATION</scope>
</reference>
<gene>
    <name evidence="11" type="primary">Ranbp16</name>
</gene>
<comment type="subcellular location">
    <subcellularLocation>
        <location evidence="2">Cytoplasm</location>
    </subcellularLocation>
    <subcellularLocation>
        <location evidence="1">Nucleus</location>
    </subcellularLocation>
</comment>
<dbReference type="CTD" id="118436"/>
<dbReference type="PANTHER" id="PTHR12596:SF2">
    <property type="entry name" value="EXPORTIN-7 ISOFORM X1"/>
    <property type="match status" value="1"/>
</dbReference>
<dbReference type="InterPro" id="IPR011989">
    <property type="entry name" value="ARM-like"/>
</dbReference>
<feature type="domain" description="Importin N-terminal" evidence="9">
    <location>
        <begin position="25"/>
        <end position="87"/>
    </location>
</feature>
<dbReference type="GO" id="GO:0005643">
    <property type="term" value="C:nuclear pore"/>
    <property type="evidence" value="ECO:0007669"/>
    <property type="project" value="TreeGrafter"/>
</dbReference>
<proteinExistence type="inferred from homology"/>
<dbReference type="AlphaFoldDB" id="A0AB39ZSX3"/>
<evidence type="ECO:0000313" key="10">
    <source>
        <dbReference type="Proteomes" id="UP001652628"/>
    </source>
</evidence>
<feature type="compositionally biased region" description="Polar residues" evidence="8">
    <location>
        <begin position="1087"/>
        <end position="1099"/>
    </location>
</feature>
<organism evidence="10 11">
    <name type="scientific">Drosophila suzukii</name>
    <name type="common">Spotted-wing drosophila fruit fly</name>
    <dbReference type="NCBI Taxonomy" id="28584"/>
    <lineage>
        <taxon>Eukaryota</taxon>
        <taxon>Metazoa</taxon>
        <taxon>Ecdysozoa</taxon>
        <taxon>Arthropoda</taxon>
        <taxon>Hexapoda</taxon>
        <taxon>Insecta</taxon>
        <taxon>Pterygota</taxon>
        <taxon>Neoptera</taxon>
        <taxon>Endopterygota</taxon>
        <taxon>Diptera</taxon>
        <taxon>Brachycera</taxon>
        <taxon>Muscomorpha</taxon>
        <taxon>Ephydroidea</taxon>
        <taxon>Drosophilidae</taxon>
        <taxon>Drosophila</taxon>
        <taxon>Sophophora</taxon>
    </lineage>
</organism>
<dbReference type="GO" id="GO:0005049">
    <property type="term" value="F:nuclear export signal receptor activity"/>
    <property type="evidence" value="ECO:0007669"/>
    <property type="project" value="InterPro"/>
</dbReference>
<evidence type="ECO:0000256" key="1">
    <source>
        <dbReference type="ARBA" id="ARBA00004123"/>
    </source>
</evidence>
<keyword evidence="7" id="KW-0539">Nucleus</keyword>
<dbReference type="InterPro" id="IPR016024">
    <property type="entry name" value="ARM-type_fold"/>
</dbReference>